<evidence type="ECO:0000313" key="3">
    <source>
        <dbReference type="Proteomes" id="UP000663792"/>
    </source>
</evidence>
<feature type="compositionally biased region" description="Low complexity" evidence="1">
    <location>
        <begin position="30"/>
        <end position="47"/>
    </location>
</feature>
<evidence type="ECO:0000313" key="2">
    <source>
        <dbReference type="EMBL" id="MBM9465824.1"/>
    </source>
</evidence>
<reference evidence="2" key="1">
    <citation type="submission" date="2021-01" db="EMBL/GenBank/DDBJ databases">
        <title>YIM 132084 draft genome.</title>
        <authorList>
            <person name="An D."/>
        </authorList>
    </citation>
    <scope>NUCLEOTIDE SEQUENCE</scope>
    <source>
        <strain evidence="2">YIM 132084</strain>
    </source>
</reference>
<gene>
    <name evidence="2" type="ORF">JL106_00850</name>
</gene>
<comment type="caution">
    <text evidence="2">The sequence shown here is derived from an EMBL/GenBank/DDBJ whole genome shotgun (WGS) entry which is preliminary data.</text>
</comment>
<feature type="compositionally biased region" description="Low complexity" evidence="1">
    <location>
        <begin position="67"/>
        <end position="88"/>
    </location>
</feature>
<dbReference type="EMBL" id="JAERWK010000001">
    <property type="protein sequence ID" value="MBM9465824.1"/>
    <property type="molecule type" value="Genomic_DNA"/>
</dbReference>
<sequence>MSPRWVWIGIVVALVASVGVAVALVHVTGTGGAADPVTSTTSGAAAPSPEPSGPIAPDPGTTPPPSTTGGSSTDAGGPPDPTGAGPTTEPAVTLPGSDVELPAQYRGRADVTVTVLGACADTGGTSTYSLPVDLALDRPARWGSERPIDQLRFSLGINPTGVPNVAAYSVVPDGTGAPQRSWSITVAPGDAGRTTLDGRVFTNRPVDGVIPNLLIDAETDLLPCDDGSAVRAPRALAPGATVTGWVDAGRAELTLQADTVDGARRLTAVILADRVPLAEPTGAAQAG</sequence>
<dbReference type="RefSeq" id="WP_205258772.1">
    <property type="nucleotide sequence ID" value="NZ_JAERWK010000001.1"/>
</dbReference>
<evidence type="ECO:0000256" key="1">
    <source>
        <dbReference type="SAM" id="MobiDB-lite"/>
    </source>
</evidence>
<feature type="compositionally biased region" description="Pro residues" evidence="1">
    <location>
        <begin position="48"/>
        <end position="66"/>
    </location>
</feature>
<protein>
    <submittedName>
        <fullName evidence="2">Uncharacterized protein</fullName>
    </submittedName>
</protein>
<dbReference type="AlphaFoldDB" id="A0A938YCS8"/>
<name>A0A938YCS8_9ACTN</name>
<proteinExistence type="predicted"/>
<organism evidence="2 3">
    <name type="scientific">Nakamurella leprariae</name>
    <dbReference type="NCBI Taxonomy" id="2803911"/>
    <lineage>
        <taxon>Bacteria</taxon>
        <taxon>Bacillati</taxon>
        <taxon>Actinomycetota</taxon>
        <taxon>Actinomycetes</taxon>
        <taxon>Nakamurellales</taxon>
        <taxon>Nakamurellaceae</taxon>
        <taxon>Nakamurella</taxon>
    </lineage>
</organism>
<keyword evidence="3" id="KW-1185">Reference proteome</keyword>
<accession>A0A938YCS8</accession>
<dbReference type="Proteomes" id="UP000663792">
    <property type="component" value="Unassembled WGS sequence"/>
</dbReference>
<feature type="region of interest" description="Disordered" evidence="1">
    <location>
        <begin position="30"/>
        <end position="95"/>
    </location>
</feature>